<comment type="caution">
    <text evidence="2">The sequence shown here is derived from an EMBL/GenBank/DDBJ whole genome shotgun (WGS) entry which is preliminary data.</text>
</comment>
<dbReference type="AlphaFoldDB" id="A0A512J3B0"/>
<keyword evidence="5" id="KW-1185">Reference proteome</keyword>
<dbReference type="Proteomes" id="UP001156856">
    <property type="component" value="Unassembled WGS sequence"/>
</dbReference>
<keyword evidence="1" id="KW-0812">Transmembrane</keyword>
<evidence type="ECO:0000313" key="3">
    <source>
        <dbReference type="EMBL" id="GLS62814.1"/>
    </source>
</evidence>
<reference evidence="5" key="2">
    <citation type="journal article" date="2019" name="Int. J. Syst. Evol. Microbiol.">
        <title>The Global Catalogue of Microorganisms (GCM) 10K type strain sequencing project: providing services to taxonomists for standard genome sequencing and annotation.</title>
        <authorList>
            <consortium name="The Broad Institute Genomics Platform"/>
            <consortium name="The Broad Institute Genome Sequencing Center for Infectious Disease"/>
            <person name="Wu L."/>
            <person name="Ma J."/>
        </authorList>
    </citation>
    <scope>NUCLEOTIDE SEQUENCE [LARGE SCALE GENOMIC DNA]</scope>
    <source>
        <strain evidence="5">NBRC 107715</strain>
    </source>
</reference>
<evidence type="ECO:0000313" key="5">
    <source>
        <dbReference type="Proteomes" id="UP001156856"/>
    </source>
</evidence>
<accession>A0A512J3B0</accession>
<evidence type="ECO:0000313" key="2">
    <source>
        <dbReference type="EMBL" id="GEP04442.1"/>
    </source>
</evidence>
<gene>
    <name evidence="3" type="ORF">GCM10007888_11950</name>
    <name evidence="2" type="ORF">MOX02_24800</name>
</gene>
<reference evidence="2 4" key="3">
    <citation type="submission" date="2019-07" db="EMBL/GenBank/DDBJ databases">
        <title>Whole genome shotgun sequence of Methylobacterium oxalidis NBRC 107715.</title>
        <authorList>
            <person name="Hosoyama A."/>
            <person name="Uohara A."/>
            <person name="Ohji S."/>
            <person name="Ichikawa N."/>
        </authorList>
    </citation>
    <scope>NUCLEOTIDE SEQUENCE [LARGE SCALE GENOMIC DNA]</scope>
    <source>
        <strain evidence="2 4">NBRC 107715</strain>
    </source>
</reference>
<reference evidence="3" key="4">
    <citation type="submission" date="2023-01" db="EMBL/GenBank/DDBJ databases">
        <title>Draft genome sequence of Methylobacterium oxalidis strain NBRC 107715.</title>
        <authorList>
            <person name="Sun Q."/>
            <person name="Mori K."/>
        </authorList>
    </citation>
    <scope>NUCLEOTIDE SEQUENCE</scope>
    <source>
        <strain evidence="3">NBRC 107715</strain>
    </source>
</reference>
<keyword evidence="1" id="KW-1133">Transmembrane helix</keyword>
<organism evidence="2 4">
    <name type="scientific">Methylobacterium oxalidis</name>
    <dbReference type="NCBI Taxonomy" id="944322"/>
    <lineage>
        <taxon>Bacteria</taxon>
        <taxon>Pseudomonadati</taxon>
        <taxon>Pseudomonadota</taxon>
        <taxon>Alphaproteobacteria</taxon>
        <taxon>Hyphomicrobiales</taxon>
        <taxon>Methylobacteriaceae</taxon>
        <taxon>Methylobacterium</taxon>
    </lineage>
</organism>
<evidence type="ECO:0000256" key="1">
    <source>
        <dbReference type="SAM" id="Phobius"/>
    </source>
</evidence>
<dbReference type="EMBL" id="BSPK01000017">
    <property type="protein sequence ID" value="GLS62814.1"/>
    <property type="molecule type" value="Genomic_DNA"/>
</dbReference>
<dbReference type="EMBL" id="BJZU01000045">
    <property type="protein sequence ID" value="GEP04442.1"/>
    <property type="molecule type" value="Genomic_DNA"/>
</dbReference>
<sequence>MRACSSLSREAAMTMKTPLRRPVMNDAQGTIAGGAVVLLLLAGISLGWF</sequence>
<reference evidence="3" key="1">
    <citation type="journal article" date="2014" name="Int. J. Syst. Evol. Microbiol.">
        <title>Complete genome of a new Firmicutes species belonging to the dominant human colonic microbiota ('Ruminococcus bicirculans') reveals two chromosomes and a selective capacity to utilize plant glucans.</title>
        <authorList>
            <consortium name="NISC Comparative Sequencing Program"/>
            <person name="Wegmann U."/>
            <person name="Louis P."/>
            <person name="Goesmann A."/>
            <person name="Henrissat B."/>
            <person name="Duncan S.H."/>
            <person name="Flint H.J."/>
        </authorList>
    </citation>
    <scope>NUCLEOTIDE SEQUENCE</scope>
    <source>
        <strain evidence="3">NBRC 107715</strain>
    </source>
</reference>
<name>A0A512J3B0_9HYPH</name>
<keyword evidence="1" id="KW-0472">Membrane</keyword>
<proteinExistence type="predicted"/>
<dbReference type="Proteomes" id="UP000321960">
    <property type="component" value="Unassembled WGS sequence"/>
</dbReference>
<evidence type="ECO:0000313" key="4">
    <source>
        <dbReference type="Proteomes" id="UP000321960"/>
    </source>
</evidence>
<protein>
    <submittedName>
        <fullName evidence="2">Uncharacterized protein</fullName>
    </submittedName>
</protein>
<feature type="transmembrane region" description="Helical" evidence="1">
    <location>
        <begin position="29"/>
        <end position="48"/>
    </location>
</feature>